<sequence>MASEKRTETVYCRECGAEIRRAAEICPECGVRQRPPPSTATESLFDGRNPLVAAILSAIFPGLGHIYAREVEMGLFFAVSFLLAVLSLFVFVGVVLVPAIWLYALYDAAKTAERRDRELSRPPVVE</sequence>
<keyword evidence="1" id="KW-0472">Membrane</keyword>
<dbReference type="Proteomes" id="UP001596447">
    <property type="component" value="Unassembled WGS sequence"/>
</dbReference>
<gene>
    <name evidence="2" type="ORF">ACFQJ9_09465</name>
</gene>
<comment type="caution">
    <text evidence="2">The sequence shown here is derived from an EMBL/GenBank/DDBJ whole genome shotgun (WGS) entry which is preliminary data.</text>
</comment>
<keyword evidence="1" id="KW-1133">Transmembrane helix</keyword>
<feature type="transmembrane region" description="Helical" evidence="1">
    <location>
        <begin position="74"/>
        <end position="106"/>
    </location>
</feature>
<name>A0ABD5Z317_9EURY</name>
<accession>A0ABD5Z317</accession>
<evidence type="ECO:0000313" key="2">
    <source>
        <dbReference type="EMBL" id="MFC7199637.1"/>
    </source>
</evidence>
<dbReference type="RefSeq" id="WP_279529566.1">
    <property type="nucleotide sequence ID" value="NZ_CP122312.1"/>
</dbReference>
<dbReference type="AlphaFoldDB" id="A0ABD5Z317"/>
<proteinExistence type="predicted"/>
<keyword evidence="3" id="KW-1185">Reference proteome</keyword>
<evidence type="ECO:0000256" key="1">
    <source>
        <dbReference type="SAM" id="Phobius"/>
    </source>
</evidence>
<dbReference type="EMBL" id="JBHTAR010000011">
    <property type="protein sequence ID" value="MFC7199637.1"/>
    <property type="molecule type" value="Genomic_DNA"/>
</dbReference>
<protein>
    <submittedName>
        <fullName evidence="2">Zinc ribbon domain-containing protein</fullName>
    </submittedName>
</protein>
<feature type="transmembrane region" description="Helical" evidence="1">
    <location>
        <begin position="51"/>
        <end position="68"/>
    </location>
</feature>
<reference evidence="2 3" key="1">
    <citation type="journal article" date="2019" name="Int. J. Syst. Evol. Microbiol.">
        <title>The Global Catalogue of Microorganisms (GCM) 10K type strain sequencing project: providing services to taxonomists for standard genome sequencing and annotation.</title>
        <authorList>
            <consortium name="The Broad Institute Genomics Platform"/>
            <consortium name="The Broad Institute Genome Sequencing Center for Infectious Disease"/>
            <person name="Wu L."/>
            <person name="Ma J."/>
        </authorList>
    </citation>
    <scope>NUCLEOTIDE SEQUENCE [LARGE SCALE GENOMIC DNA]</scope>
    <source>
        <strain evidence="2 3">XZGYJ-43</strain>
    </source>
</reference>
<organism evidence="2 3">
    <name type="scientific">Halospeciosus flavus</name>
    <dbReference type="NCBI Taxonomy" id="3032283"/>
    <lineage>
        <taxon>Archaea</taxon>
        <taxon>Methanobacteriati</taxon>
        <taxon>Methanobacteriota</taxon>
        <taxon>Stenosarchaea group</taxon>
        <taxon>Halobacteria</taxon>
        <taxon>Halobacteriales</taxon>
        <taxon>Halobacteriaceae</taxon>
        <taxon>Halospeciosus</taxon>
    </lineage>
</organism>
<keyword evidence="1" id="KW-0812">Transmembrane</keyword>
<evidence type="ECO:0000313" key="3">
    <source>
        <dbReference type="Proteomes" id="UP001596447"/>
    </source>
</evidence>